<dbReference type="Proteomes" id="UP000027265">
    <property type="component" value="Unassembled WGS sequence"/>
</dbReference>
<feature type="compositionally biased region" description="Low complexity" evidence="2">
    <location>
        <begin position="737"/>
        <end position="746"/>
    </location>
</feature>
<feature type="compositionally biased region" description="Polar residues" evidence="2">
    <location>
        <begin position="668"/>
        <end position="679"/>
    </location>
</feature>
<reference evidence="5" key="1">
    <citation type="journal article" date="2014" name="Proc. Natl. Acad. Sci. U.S.A.">
        <title>Extensive sampling of basidiomycete genomes demonstrates inadequacy of the white-rot/brown-rot paradigm for wood decay fungi.</title>
        <authorList>
            <person name="Riley R."/>
            <person name="Salamov A.A."/>
            <person name="Brown D.W."/>
            <person name="Nagy L.G."/>
            <person name="Floudas D."/>
            <person name="Held B.W."/>
            <person name="Levasseur A."/>
            <person name="Lombard V."/>
            <person name="Morin E."/>
            <person name="Otillar R."/>
            <person name="Lindquist E.A."/>
            <person name="Sun H."/>
            <person name="LaButti K.M."/>
            <person name="Schmutz J."/>
            <person name="Jabbour D."/>
            <person name="Luo H."/>
            <person name="Baker S.E."/>
            <person name="Pisabarro A.G."/>
            <person name="Walton J.D."/>
            <person name="Blanchette R.A."/>
            <person name="Henrissat B."/>
            <person name="Martin F."/>
            <person name="Cullen D."/>
            <person name="Hibbett D.S."/>
            <person name="Grigoriev I.V."/>
        </authorList>
    </citation>
    <scope>NUCLEOTIDE SEQUENCE [LARGE SCALE GENOMIC DNA]</scope>
    <source>
        <strain evidence="5">MUCL 33604</strain>
    </source>
</reference>
<feature type="compositionally biased region" description="Low complexity" evidence="2">
    <location>
        <begin position="762"/>
        <end position="779"/>
    </location>
</feature>
<dbReference type="PANTHER" id="PTHR31017:SF1">
    <property type="entry name" value="LATE SECRETORY PATHWAY PROTEIN AVL9 HOMOLOG"/>
    <property type="match status" value="1"/>
</dbReference>
<organism evidence="4 5">
    <name type="scientific">Jaapia argillacea MUCL 33604</name>
    <dbReference type="NCBI Taxonomy" id="933084"/>
    <lineage>
        <taxon>Eukaryota</taxon>
        <taxon>Fungi</taxon>
        <taxon>Dikarya</taxon>
        <taxon>Basidiomycota</taxon>
        <taxon>Agaricomycotina</taxon>
        <taxon>Agaricomycetes</taxon>
        <taxon>Agaricomycetidae</taxon>
        <taxon>Jaapiales</taxon>
        <taxon>Jaapiaceae</taxon>
        <taxon>Jaapia</taxon>
    </lineage>
</organism>
<dbReference type="InParanoid" id="A0A067Q6L5"/>
<dbReference type="GO" id="GO:0005737">
    <property type="term" value="C:cytoplasm"/>
    <property type="evidence" value="ECO:0007669"/>
    <property type="project" value="TreeGrafter"/>
</dbReference>
<dbReference type="FunCoup" id="A0A067Q6L5">
    <property type="interactions" value="381"/>
</dbReference>
<dbReference type="PANTHER" id="PTHR31017">
    <property type="entry name" value="LATE SECRETORY PATHWAY PROTEIN AVL9-RELATED"/>
    <property type="match status" value="1"/>
</dbReference>
<feature type="compositionally biased region" description="Polar residues" evidence="2">
    <location>
        <begin position="71"/>
        <end position="82"/>
    </location>
</feature>
<name>A0A067Q6L5_9AGAM</name>
<feature type="region of interest" description="Disordered" evidence="2">
    <location>
        <begin position="665"/>
        <end position="693"/>
    </location>
</feature>
<dbReference type="OrthoDB" id="26278at2759"/>
<feature type="domain" description="UDENN" evidence="3">
    <location>
        <begin position="153"/>
        <end position="581"/>
    </location>
</feature>
<dbReference type="Pfam" id="PF09794">
    <property type="entry name" value="Avl9"/>
    <property type="match status" value="1"/>
</dbReference>
<comment type="similarity">
    <text evidence="1">Belongs to the AVL9 family.</text>
</comment>
<feature type="compositionally biased region" description="Basic and acidic residues" evidence="2">
    <location>
        <begin position="799"/>
        <end position="812"/>
    </location>
</feature>
<accession>A0A067Q6L5</accession>
<evidence type="ECO:0000313" key="5">
    <source>
        <dbReference type="Proteomes" id="UP000027265"/>
    </source>
</evidence>
<evidence type="ECO:0000256" key="1">
    <source>
        <dbReference type="ARBA" id="ARBA00038178"/>
    </source>
</evidence>
<evidence type="ECO:0000259" key="3">
    <source>
        <dbReference type="PROSITE" id="PS50211"/>
    </source>
</evidence>
<dbReference type="AlphaFoldDB" id="A0A067Q6L5"/>
<feature type="compositionally biased region" description="Polar residues" evidence="2">
    <location>
        <begin position="1"/>
        <end position="10"/>
    </location>
</feature>
<proteinExistence type="inferred from homology"/>
<dbReference type="InterPro" id="IPR037516">
    <property type="entry name" value="Tripartite_DENN"/>
</dbReference>
<evidence type="ECO:0000256" key="2">
    <source>
        <dbReference type="SAM" id="MobiDB-lite"/>
    </source>
</evidence>
<dbReference type="PROSITE" id="PS50211">
    <property type="entry name" value="DENN"/>
    <property type="match status" value="1"/>
</dbReference>
<feature type="region of interest" description="Disordered" evidence="2">
    <location>
        <begin position="1"/>
        <end position="134"/>
    </location>
</feature>
<dbReference type="InterPro" id="IPR051731">
    <property type="entry name" value="DENND11/AVL9_GEFs"/>
</dbReference>
<sequence>MLSATDSPKSPNFVVDLEDDDNETASQRSISLSSPAVSPRESLTGPSTAKYTSFPAWTSDRRESRPFTIDTDLTSEPDNASFDTHDFRTRESSISSASASLYEESKSGTLPTYPPPPTGGDPGRESVTSFSSTSSKKARPESFLFDLREPLILGIALVDFNHLVGPKIEFSMGDVFDDEEVVKILPFLALPDGAHLSHEDYSYFHLVPATPNPTTVFGISCNRQIAASSLLVKDIDVTRSTVQKAVVILAAKPIFGLLRDRLGVITQALFSQRDFRETDILVDFYTSLESSVRSQLTESGLYMGTSLRELVHHFRQRTLVLLKALILQKKIMFYGHPVEKLCTYQYSLISLIPGLLHTLEDCGSPPLANRAPTLTRPTTLRTSNRTSLMNYLGLPLDLFGKDAFFQPYLPLQQLDMLKETKSWLCGCTNAIVTSQKVVDLLVNIETGHFEFRDPTLERVAGLTAADRKWMDEIVRDVNDGWDESDPTRPVGMQFKGSDDYLRSKFEEYISSALAAVKYADFLSKGESNGVIITGASAADSNAIQDYNPIWIAEFKKTNAYDVWQRVTDPTLFDIIEPRHPCNGKPSVVADLGLRLQEGIQELKLEQQLAPTREAISRTITAGSARFFGAVEGVRGRWAQRAASSSSVNSMTSPQSLTASAELPAIQDGGSNKSLPTSPNAAMPESPRAQSLSPAVAPVRPIAVTATQAATEAKAALGALGAGIGSFFSARASRFSSVPSFTSSRPVDPSQAAATPPVPTKETSVTPTTNPSSFSSPIFSAGGHSSSALSTGQSRQSLDSFRHKDSDSLHSGEGEPAGMAL</sequence>
<dbReference type="HOGENOM" id="CLU_009066_1_0_1"/>
<keyword evidence="5" id="KW-1185">Reference proteome</keyword>
<feature type="compositionally biased region" description="Low complexity" evidence="2">
    <location>
        <begin position="92"/>
        <end position="111"/>
    </location>
</feature>
<dbReference type="EMBL" id="KL197711">
    <property type="protein sequence ID" value="KDQ62693.1"/>
    <property type="molecule type" value="Genomic_DNA"/>
</dbReference>
<gene>
    <name evidence="4" type="ORF">JAAARDRAFT_66359</name>
</gene>
<evidence type="ECO:0000313" key="4">
    <source>
        <dbReference type="EMBL" id="KDQ62693.1"/>
    </source>
</evidence>
<feature type="region of interest" description="Disordered" evidence="2">
    <location>
        <begin position="737"/>
        <end position="820"/>
    </location>
</feature>
<feature type="compositionally biased region" description="Polar residues" evidence="2">
    <location>
        <begin position="24"/>
        <end position="36"/>
    </location>
</feature>
<dbReference type="InterPro" id="IPR018307">
    <property type="entry name" value="ABL9/DENND6_dom"/>
</dbReference>
<protein>
    <recommendedName>
        <fullName evidence="3">UDENN domain-containing protein</fullName>
    </recommendedName>
</protein>
<feature type="compositionally biased region" description="Polar residues" evidence="2">
    <location>
        <begin position="782"/>
        <end position="798"/>
    </location>
</feature>